<dbReference type="GO" id="GO:0071456">
    <property type="term" value="P:cellular response to hypoxia"/>
    <property type="evidence" value="ECO:0007669"/>
    <property type="project" value="TreeGrafter"/>
</dbReference>
<dbReference type="PANTHER" id="PTHR12907">
    <property type="entry name" value="EGL NINE HOMOLOG-RELATED"/>
    <property type="match status" value="1"/>
</dbReference>
<evidence type="ECO:0000313" key="3">
    <source>
        <dbReference type="Proteomes" id="UP000270094"/>
    </source>
</evidence>
<sequence length="109" mass="12933">MDIDPKADRLVFFWSDRRNPHEVMPVFRPRCYSLNIYFFSFVVEGIQNIQQLIHKLENNITCIQRSLKTTCFCVLIVMHFMRLLSGRLCAIFGSDLIQVNAKYIERNNM</sequence>
<keyword evidence="3" id="KW-1185">Reference proteome</keyword>
<organism evidence="2 3">
    <name type="scientific">Strongylus vulgaris</name>
    <name type="common">Blood worm</name>
    <dbReference type="NCBI Taxonomy" id="40348"/>
    <lineage>
        <taxon>Eukaryota</taxon>
        <taxon>Metazoa</taxon>
        <taxon>Ecdysozoa</taxon>
        <taxon>Nematoda</taxon>
        <taxon>Chromadorea</taxon>
        <taxon>Rhabditida</taxon>
        <taxon>Rhabditina</taxon>
        <taxon>Rhabditomorpha</taxon>
        <taxon>Strongyloidea</taxon>
        <taxon>Strongylidae</taxon>
        <taxon>Strongylus</taxon>
    </lineage>
</organism>
<dbReference type="AlphaFoldDB" id="A0A3P7KT73"/>
<dbReference type="EMBL" id="UYYB01017427">
    <property type="protein sequence ID" value="VDM70758.1"/>
    <property type="molecule type" value="Genomic_DNA"/>
</dbReference>
<protein>
    <recommendedName>
        <fullName evidence="4">Prolyl 4-hydroxylase alpha subunit Fe(2+) 2OG dioxygenase domain-containing protein</fullName>
    </recommendedName>
</protein>
<dbReference type="Proteomes" id="UP000270094">
    <property type="component" value="Unassembled WGS sequence"/>
</dbReference>
<dbReference type="InterPro" id="IPR051559">
    <property type="entry name" value="HIF_prolyl_hydroxylases"/>
</dbReference>
<dbReference type="Gene3D" id="2.60.120.620">
    <property type="entry name" value="q2cbj1_9rhob like domain"/>
    <property type="match status" value="1"/>
</dbReference>
<evidence type="ECO:0000313" key="2">
    <source>
        <dbReference type="EMBL" id="VDM70758.1"/>
    </source>
</evidence>
<name>A0A3P7KT73_STRVU</name>
<gene>
    <name evidence="2" type="ORF">SVUK_LOCUS5756</name>
</gene>
<evidence type="ECO:0000256" key="1">
    <source>
        <dbReference type="ARBA" id="ARBA00022896"/>
    </source>
</evidence>
<dbReference type="GO" id="GO:0031418">
    <property type="term" value="F:L-ascorbic acid binding"/>
    <property type="evidence" value="ECO:0007669"/>
    <property type="project" value="UniProtKB-KW"/>
</dbReference>
<dbReference type="GO" id="GO:0008198">
    <property type="term" value="F:ferrous iron binding"/>
    <property type="evidence" value="ECO:0007669"/>
    <property type="project" value="TreeGrafter"/>
</dbReference>
<reference evidence="2 3" key="1">
    <citation type="submission" date="2018-11" db="EMBL/GenBank/DDBJ databases">
        <authorList>
            <consortium name="Pathogen Informatics"/>
        </authorList>
    </citation>
    <scope>NUCLEOTIDE SEQUENCE [LARGE SCALE GENOMIC DNA]</scope>
</reference>
<keyword evidence="1" id="KW-0847">Vitamin C</keyword>
<accession>A0A3P7KT73</accession>
<dbReference type="OrthoDB" id="5952526at2759"/>
<dbReference type="PANTHER" id="PTHR12907:SF26">
    <property type="entry name" value="HIF PROLYL HYDROXYLASE, ISOFORM C"/>
    <property type="match status" value="1"/>
</dbReference>
<dbReference type="GO" id="GO:0031543">
    <property type="term" value="F:peptidyl-proline dioxygenase activity"/>
    <property type="evidence" value="ECO:0007669"/>
    <property type="project" value="TreeGrafter"/>
</dbReference>
<proteinExistence type="predicted"/>
<evidence type="ECO:0008006" key="4">
    <source>
        <dbReference type="Google" id="ProtNLM"/>
    </source>
</evidence>